<feature type="region of interest" description="Disordered" evidence="3">
    <location>
        <begin position="626"/>
        <end position="645"/>
    </location>
</feature>
<evidence type="ECO:0000256" key="3">
    <source>
        <dbReference type="SAM" id="MobiDB-lite"/>
    </source>
</evidence>
<organism evidence="6 7">
    <name type="scientific">Lomentospora prolificans</name>
    <dbReference type="NCBI Taxonomy" id="41688"/>
    <lineage>
        <taxon>Eukaryota</taxon>
        <taxon>Fungi</taxon>
        <taxon>Dikarya</taxon>
        <taxon>Ascomycota</taxon>
        <taxon>Pezizomycotina</taxon>
        <taxon>Sordariomycetes</taxon>
        <taxon>Hypocreomycetidae</taxon>
        <taxon>Microascales</taxon>
        <taxon>Microascaceae</taxon>
        <taxon>Lomentospora</taxon>
    </lineage>
</organism>
<dbReference type="Gene3D" id="3.40.50.1820">
    <property type="entry name" value="alpha/beta hydrolase"/>
    <property type="match status" value="2"/>
</dbReference>
<accession>A0A2N3N1J9</accession>
<evidence type="ECO:0000313" key="6">
    <source>
        <dbReference type="EMBL" id="PKS06306.1"/>
    </source>
</evidence>
<evidence type="ECO:0000256" key="4">
    <source>
        <dbReference type="SAM" id="SignalP"/>
    </source>
</evidence>
<dbReference type="GO" id="GO:0016787">
    <property type="term" value="F:hydrolase activity"/>
    <property type="evidence" value="ECO:0007669"/>
    <property type="project" value="UniProtKB-KW"/>
</dbReference>
<proteinExistence type="inferred from homology"/>
<dbReference type="Proteomes" id="UP000233524">
    <property type="component" value="Unassembled WGS sequence"/>
</dbReference>
<gene>
    <name evidence="6" type="ORF">jhhlp_007054</name>
</gene>
<keyword evidence="2" id="KW-0378">Hydrolase</keyword>
<dbReference type="InterPro" id="IPR029058">
    <property type="entry name" value="AB_hydrolase_fold"/>
</dbReference>
<evidence type="ECO:0000256" key="2">
    <source>
        <dbReference type="ARBA" id="ARBA00022801"/>
    </source>
</evidence>
<dbReference type="PANTHER" id="PTHR43248">
    <property type="entry name" value="2-SUCCINYL-6-HYDROXY-2,4-CYCLOHEXADIENE-1-CARBOXYLATE SYNTHASE"/>
    <property type="match status" value="1"/>
</dbReference>
<dbReference type="Pfam" id="PF08386">
    <property type="entry name" value="Abhydrolase_4"/>
    <property type="match status" value="1"/>
</dbReference>
<feature type="signal peptide" evidence="4">
    <location>
        <begin position="1"/>
        <end position="20"/>
    </location>
</feature>
<dbReference type="SUPFAM" id="SSF53474">
    <property type="entry name" value="alpha/beta-Hydrolases"/>
    <property type="match status" value="1"/>
</dbReference>
<dbReference type="STRING" id="41688.A0A2N3N1J9"/>
<dbReference type="VEuPathDB" id="FungiDB:jhhlp_007054"/>
<keyword evidence="4" id="KW-0732">Signal</keyword>
<comment type="similarity">
    <text evidence="1">Belongs to the peptidase S33 family.</text>
</comment>
<keyword evidence="7" id="KW-1185">Reference proteome</keyword>
<evidence type="ECO:0000259" key="5">
    <source>
        <dbReference type="Pfam" id="PF08386"/>
    </source>
</evidence>
<dbReference type="PANTHER" id="PTHR43248:SF25">
    <property type="entry name" value="AB HYDROLASE-1 DOMAIN-CONTAINING PROTEIN-RELATED"/>
    <property type="match status" value="1"/>
</dbReference>
<sequence length="645" mass="70812">MARGWSRLIVTALALQTTSAGASFAAKDTDSFKWDDIEPSSKLEYHDCYGQFKCARLLVPLDWLDEEKPHKVALAIIKLPASVPDTDPSYGGPVLLNPGGPGGSGVHITLSWGQRLQKILDGEKHYEMIGFDPRGVMYTTPRANCYPDLLTRATENLQVHGIGHLRTENPRLSWRYGLSQAYGQRCEDTLGEEGGILGFASTASVARDMVEIIDKIQELHEEERSKTMAAMRGSGQERLDNDTGKAKEPARLQYIGFSYGTLLGNTFASMFPGRVGRMIIDGVAHIDDYMAGTWLKNLLDTDELLDALYQRCFDLGKKCALVDSDDKSWEDVKSKVIKALEHIDHTPVPVRTAGGTLLLSKTDISTLVFAALYKPNVLFPLTASILNIVVHRDYERLSTVLEALFPALQSYCPLCVTPDFVPVISLDAQPAISCADGEDGSQLNLEDWVDYFEQLNNQSSASAPIWAEIRFRCAGWRNRPKYRFMGPFETPEADPSLAEGKPAAPLLFLTSRLDPVTPLRNAFAMSERHPGSSVVVQESLGHCALASGISQCTANIVREYFETGKVPKSGTVCEEDFAALSADVTTMARDTAPVPPLGMPGMKGVPGEDLMEKLINLSLVWAQGGEAAPPEREQAWEQRVEVGEL</sequence>
<dbReference type="InParanoid" id="A0A2N3N1J9"/>
<evidence type="ECO:0000313" key="7">
    <source>
        <dbReference type="Proteomes" id="UP000233524"/>
    </source>
</evidence>
<evidence type="ECO:0000256" key="1">
    <source>
        <dbReference type="ARBA" id="ARBA00010088"/>
    </source>
</evidence>
<feature type="domain" description="Peptidase S33 tripeptidyl aminopeptidase-like C-terminal" evidence="5">
    <location>
        <begin position="465"/>
        <end position="573"/>
    </location>
</feature>
<dbReference type="InterPro" id="IPR051601">
    <property type="entry name" value="Serine_prot/Carboxylest_S33"/>
</dbReference>
<dbReference type="InterPro" id="IPR013595">
    <property type="entry name" value="Pept_S33_TAP-like_C"/>
</dbReference>
<dbReference type="OrthoDB" id="425534at2759"/>
<dbReference type="EMBL" id="NLAX01001034">
    <property type="protein sequence ID" value="PKS06306.1"/>
    <property type="molecule type" value="Genomic_DNA"/>
</dbReference>
<comment type="caution">
    <text evidence="6">The sequence shown here is derived from an EMBL/GenBank/DDBJ whole genome shotgun (WGS) entry which is preliminary data.</text>
</comment>
<reference evidence="6 7" key="1">
    <citation type="journal article" date="2017" name="G3 (Bethesda)">
        <title>First Draft Genome Sequence of the Pathogenic Fungus Lomentospora prolificans (Formerly Scedosporium prolificans).</title>
        <authorList>
            <person name="Luo R."/>
            <person name="Zimin A."/>
            <person name="Workman R."/>
            <person name="Fan Y."/>
            <person name="Pertea G."/>
            <person name="Grossman N."/>
            <person name="Wear M.P."/>
            <person name="Jia B."/>
            <person name="Miller H."/>
            <person name="Casadevall A."/>
            <person name="Timp W."/>
            <person name="Zhang S.X."/>
            <person name="Salzberg S.L."/>
        </authorList>
    </citation>
    <scope>NUCLEOTIDE SEQUENCE [LARGE SCALE GENOMIC DNA]</scope>
    <source>
        <strain evidence="6 7">JHH-5317</strain>
    </source>
</reference>
<protein>
    <recommendedName>
        <fullName evidence="5">Peptidase S33 tripeptidyl aminopeptidase-like C-terminal domain-containing protein</fullName>
    </recommendedName>
</protein>
<feature type="compositionally biased region" description="Basic and acidic residues" evidence="3">
    <location>
        <begin position="629"/>
        <end position="645"/>
    </location>
</feature>
<feature type="chain" id="PRO_5014645526" description="Peptidase S33 tripeptidyl aminopeptidase-like C-terminal domain-containing protein" evidence="4">
    <location>
        <begin position="21"/>
        <end position="645"/>
    </location>
</feature>
<dbReference type="AlphaFoldDB" id="A0A2N3N1J9"/>
<name>A0A2N3N1J9_9PEZI</name>